<dbReference type="HAMAP" id="MF_00182">
    <property type="entry name" value="Formyl_trans"/>
    <property type="match status" value="1"/>
</dbReference>
<comment type="similarity">
    <text evidence="1">Belongs to the polypeptide deformylase family.</text>
</comment>
<comment type="caution">
    <text evidence="4">The sequence shown here is derived from an EMBL/GenBank/DDBJ whole genome shotgun (WGS) entry which is preliminary data.</text>
</comment>
<dbReference type="EMBL" id="MHCT01000021">
    <property type="protein sequence ID" value="OGY25791.1"/>
    <property type="molecule type" value="Genomic_DNA"/>
</dbReference>
<protein>
    <recommendedName>
        <fullName evidence="2">methionyl-tRNA formyltransferase</fullName>
        <ecNumber evidence="2">2.1.2.9</ecNumber>
    </recommendedName>
</protein>
<feature type="domain" description="Formyl transferase N-terminal" evidence="3">
    <location>
        <begin position="157"/>
        <end position="335"/>
    </location>
</feature>
<dbReference type="GO" id="GO:0005829">
    <property type="term" value="C:cytosol"/>
    <property type="evidence" value="ECO:0007669"/>
    <property type="project" value="TreeGrafter"/>
</dbReference>
<evidence type="ECO:0000256" key="2">
    <source>
        <dbReference type="ARBA" id="ARBA00012261"/>
    </source>
</evidence>
<feature type="non-terminal residue" evidence="4">
    <location>
        <position position="392"/>
    </location>
</feature>
<dbReference type="NCBIfam" id="NF001159">
    <property type="entry name" value="PRK00150.1-3"/>
    <property type="match status" value="1"/>
</dbReference>
<dbReference type="PANTHER" id="PTHR11138">
    <property type="entry name" value="METHIONYL-TRNA FORMYLTRANSFERASE"/>
    <property type="match status" value="1"/>
</dbReference>
<dbReference type="GO" id="GO:0004479">
    <property type="term" value="F:methionyl-tRNA formyltransferase activity"/>
    <property type="evidence" value="ECO:0007669"/>
    <property type="project" value="UniProtKB-EC"/>
</dbReference>
<sequence length="392" mass="43721">MILPLARHSAPIWKQKFKNISKISPEIKKLVADMRETLELTSGVGLAAPQVNAPLRLFIVDYGRLKEVFINPKITSYGKEADSIEEGCLSVPRVRGEVNRVVRIEIDYIDLNGVRKKATLSGYFARIVQHEYDHLSSVFYTDRVVDKKSLYTYKPIKIVFFGTPEFGAIILQTLYGQQLVGEYSIDLVVTTPDKPAGRGQQSTHSGVKKMAERFKLPVATPNTIGDKKFVSLLKKLEPDFIVLASYGKILPKEILSIPKKGALNVHPSLLPRYRGASPIAAAILNGDKSTGVTIMQMNEKLDEGDILAVVKTRISPKDTSETLSTKLAHLATRLIHYALHLAATDKIKLKPQDSRKATYTKLLKKADGYIDWKNPPKNLEAAIRAYYPWPGV</sequence>
<dbReference type="HAMAP" id="MF_00163">
    <property type="entry name" value="Pep_deformylase"/>
    <property type="match status" value="1"/>
</dbReference>
<dbReference type="Gene3D" id="3.40.50.12230">
    <property type="match status" value="1"/>
</dbReference>
<dbReference type="SUPFAM" id="SSF50486">
    <property type="entry name" value="FMT C-terminal domain-like"/>
    <property type="match status" value="1"/>
</dbReference>
<gene>
    <name evidence="4" type="ORF">A2Z24_00465</name>
</gene>
<dbReference type="InterPro" id="IPR041711">
    <property type="entry name" value="Met-tRNA-FMT_N"/>
</dbReference>
<evidence type="ECO:0000313" key="4">
    <source>
        <dbReference type="EMBL" id="OGY25791.1"/>
    </source>
</evidence>
<dbReference type="NCBIfam" id="TIGR00460">
    <property type="entry name" value="fmt"/>
    <property type="match status" value="1"/>
</dbReference>
<evidence type="ECO:0000259" key="3">
    <source>
        <dbReference type="Pfam" id="PF00551"/>
    </source>
</evidence>
<dbReference type="SUPFAM" id="SSF53328">
    <property type="entry name" value="Formyltransferase"/>
    <property type="match status" value="1"/>
</dbReference>
<dbReference type="InterPro" id="IPR036821">
    <property type="entry name" value="Peptide_deformylase_sf"/>
</dbReference>
<dbReference type="InterPro" id="IPR005794">
    <property type="entry name" value="Fmt"/>
</dbReference>
<dbReference type="Proteomes" id="UP000177588">
    <property type="component" value="Unassembled WGS sequence"/>
</dbReference>
<dbReference type="CDD" id="cd00487">
    <property type="entry name" value="Pep_deformylase"/>
    <property type="match status" value="1"/>
</dbReference>
<dbReference type="Pfam" id="PF01327">
    <property type="entry name" value="Pep_deformylase"/>
    <property type="match status" value="1"/>
</dbReference>
<dbReference type="SUPFAM" id="SSF56420">
    <property type="entry name" value="Peptide deformylase"/>
    <property type="match status" value="1"/>
</dbReference>
<reference evidence="4 5" key="1">
    <citation type="journal article" date="2016" name="Nat. Commun.">
        <title>Thousands of microbial genomes shed light on interconnected biogeochemical processes in an aquifer system.</title>
        <authorList>
            <person name="Anantharaman K."/>
            <person name="Brown C.T."/>
            <person name="Hug L.A."/>
            <person name="Sharon I."/>
            <person name="Castelle C.J."/>
            <person name="Probst A.J."/>
            <person name="Thomas B.C."/>
            <person name="Singh A."/>
            <person name="Wilkins M.J."/>
            <person name="Karaoz U."/>
            <person name="Brodie E.L."/>
            <person name="Williams K.H."/>
            <person name="Hubbard S.S."/>
            <person name="Banfield J.F."/>
        </authorList>
    </citation>
    <scope>NUCLEOTIDE SEQUENCE [LARGE SCALE GENOMIC DNA]</scope>
</reference>
<dbReference type="AlphaFoldDB" id="A0A1G1WDU0"/>
<dbReference type="InterPro" id="IPR036477">
    <property type="entry name" value="Formyl_transf_N_sf"/>
</dbReference>
<dbReference type="PANTHER" id="PTHR11138:SF5">
    <property type="entry name" value="METHIONYL-TRNA FORMYLTRANSFERASE, MITOCHONDRIAL"/>
    <property type="match status" value="1"/>
</dbReference>
<dbReference type="NCBIfam" id="TIGR00079">
    <property type="entry name" value="pept_deformyl"/>
    <property type="match status" value="1"/>
</dbReference>
<dbReference type="STRING" id="1802597.A2Z24_00465"/>
<dbReference type="PRINTS" id="PR01576">
    <property type="entry name" value="PDEFORMYLASE"/>
</dbReference>
<dbReference type="InterPro" id="IPR002376">
    <property type="entry name" value="Formyl_transf_N"/>
</dbReference>
<evidence type="ECO:0000313" key="5">
    <source>
        <dbReference type="Proteomes" id="UP000177588"/>
    </source>
</evidence>
<dbReference type="PROSITE" id="PS00373">
    <property type="entry name" value="GART"/>
    <property type="match status" value="1"/>
</dbReference>
<organism evidence="4 5">
    <name type="scientific">Candidatus Woykebacteria bacterium RBG_16_44_10</name>
    <dbReference type="NCBI Taxonomy" id="1802597"/>
    <lineage>
        <taxon>Bacteria</taxon>
        <taxon>Candidatus Woykeibacteriota</taxon>
    </lineage>
</organism>
<dbReference type="CDD" id="cd08646">
    <property type="entry name" value="FMT_core_Met-tRNA-FMT_N"/>
    <property type="match status" value="1"/>
</dbReference>
<proteinExistence type="inferred from homology"/>
<dbReference type="InterPro" id="IPR011034">
    <property type="entry name" value="Formyl_transferase-like_C_sf"/>
</dbReference>
<evidence type="ECO:0000256" key="1">
    <source>
        <dbReference type="ARBA" id="ARBA00010759"/>
    </source>
</evidence>
<dbReference type="Pfam" id="PF00551">
    <property type="entry name" value="Formyl_trans_N"/>
    <property type="match status" value="1"/>
</dbReference>
<dbReference type="InterPro" id="IPR001555">
    <property type="entry name" value="GART_AS"/>
</dbReference>
<dbReference type="EC" id="2.1.2.9" evidence="2"/>
<dbReference type="GO" id="GO:0042586">
    <property type="term" value="F:peptide deformylase activity"/>
    <property type="evidence" value="ECO:0007669"/>
    <property type="project" value="InterPro"/>
</dbReference>
<dbReference type="InterPro" id="IPR023635">
    <property type="entry name" value="Peptide_deformylase"/>
</dbReference>
<dbReference type="Gene3D" id="3.90.45.10">
    <property type="entry name" value="Peptide deformylase"/>
    <property type="match status" value="1"/>
</dbReference>
<accession>A0A1G1WDU0</accession>
<name>A0A1G1WDU0_9BACT</name>